<dbReference type="GO" id="GO:0046872">
    <property type="term" value="F:metal ion binding"/>
    <property type="evidence" value="ECO:0007669"/>
    <property type="project" value="UniProtKB-KW"/>
</dbReference>
<dbReference type="RefSeq" id="WP_164423289.1">
    <property type="nucleotide sequence ID" value="NZ_JAAIKT010000002.1"/>
</dbReference>
<reference evidence="7" key="1">
    <citation type="submission" date="2020-02" db="EMBL/GenBank/DDBJ databases">
        <title>A new Streptomyces sp. for controlling soil-borne diseases.</title>
        <authorList>
            <person name="Li X."/>
            <person name="Tian Y."/>
            <person name="Gao K."/>
        </authorList>
    </citation>
    <scope>NUCLEOTIDE SEQUENCE [LARGE SCALE GENOMIC DNA]</scope>
    <source>
        <strain evidence="7">0250</strain>
    </source>
</reference>
<dbReference type="PANTHER" id="PTHR43114">
    <property type="entry name" value="ADENINE DEAMINASE"/>
    <property type="match status" value="1"/>
</dbReference>
<dbReference type="EC" id="3.5.4.4" evidence="7"/>
<dbReference type="Pfam" id="PF00962">
    <property type="entry name" value="A_deaminase"/>
    <property type="match status" value="1"/>
</dbReference>
<gene>
    <name evidence="7" type="primary">add</name>
    <name evidence="7" type="ORF">G4H13_02625</name>
</gene>
<dbReference type="AlphaFoldDB" id="A0A6G4A912"/>
<dbReference type="InterPro" id="IPR032466">
    <property type="entry name" value="Metal_Hydrolase"/>
</dbReference>
<name>A0A6G4A912_9ACTN</name>
<keyword evidence="8" id="KW-1185">Reference proteome</keyword>
<evidence type="ECO:0000259" key="6">
    <source>
        <dbReference type="Pfam" id="PF00962"/>
    </source>
</evidence>
<dbReference type="InterPro" id="IPR006330">
    <property type="entry name" value="Ado/ade_deaminase"/>
</dbReference>
<dbReference type="InterPro" id="IPR001365">
    <property type="entry name" value="A_deaminase_dom"/>
</dbReference>
<dbReference type="Proteomes" id="UP000476310">
    <property type="component" value="Unassembled WGS sequence"/>
</dbReference>
<comment type="similarity">
    <text evidence="2">Belongs to the metallo-dependent hydrolases superfamily. Adenosine and AMP deaminases family.</text>
</comment>
<keyword evidence="3" id="KW-0479">Metal-binding</keyword>
<dbReference type="GO" id="GO:0019239">
    <property type="term" value="F:deaminase activity"/>
    <property type="evidence" value="ECO:0007669"/>
    <property type="project" value="InterPro"/>
</dbReference>
<evidence type="ECO:0000256" key="5">
    <source>
        <dbReference type="ARBA" id="ARBA00022833"/>
    </source>
</evidence>
<evidence type="ECO:0000256" key="1">
    <source>
        <dbReference type="ARBA" id="ARBA00001947"/>
    </source>
</evidence>
<dbReference type="GO" id="GO:0016814">
    <property type="term" value="F:hydrolase activity, acting on carbon-nitrogen (but not peptide) bonds, in cyclic amidines"/>
    <property type="evidence" value="ECO:0007669"/>
    <property type="project" value="UniProtKB-ARBA"/>
</dbReference>
<dbReference type="Gene3D" id="3.20.20.140">
    <property type="entry name" value="Metal-dependent hydrolases"/>
    <property type="match status" value="1"/>
</dbReference>
<keyword evidence="5" id="KW-0862">Zinc</keyword>
<evidence type="ECO:0000256" key="4">
    <source>
        <dbReference type="ARBA" id="ARBA00022801"/>
    </source>
</evidence>
<evidence type="ECO:0000313" key="8">
    <source>
        <dbReference type="Proteomes" id="UP000476310"/>
    </source>
</evidence>
<dbReference type="SUPFAM" id="SSF51556">
    <property type="entry name" value="Metallo-dependent hydrolases"/>
    <property type="match status" value="1"/>
</dbReference>
<dbReference type="NCBIfam" id="TIGR01430">
    <property type="entry name" value="aden_deam"/>
    <property type="match status" value="1"/>
</dbReference>
<dbReference type="EMBL" id="JAAIKT010000002">
    <property type="protein sequence ID" value="NEW69324.1"/>
    <property type="molecule type" value="Genomic_DNA"/>
</dbReference>
<comment type="cofactor">
    <cofactor evidence="1">
        <name>Zn(2+)</name>
        <dbReference type="ChEBI" id="CHEBI:29105"/>
    </cofactor>
</comment>
<comment type="caution">
    <text evidence="7">The sequence shown here is derived from an EMBL/GenBank/DDBJ whole genome shotgun (WGS) entry which is preliminary data.</text>
</comment>
<evidence type="ECO:0000313" key="7">
    <source>
        <dbReference type="EMBL" id="NEW69324.1"/>
    </source>
</evidence>
<organism evidence="7 8">
    <name type="scientific">Streptomyces rhizosphaericus</name>
    <dbReference type="NCBI Taxonomy" id="114699"/>
    <lineage>
        <taxon>Bacteria</taxon>
        <taxon>Bacillati</taxon>
        <taxon>Actinomycetota</taxon>
        <taxon>Actinomycetes</taxon>
        <taxon>Kitasatosporales</taxon>
        <taxon>Streptomycetaceae</taxon>
        <taxon>Streptomyces</taxon>
        <taxon>Streptomyces violaceusniger group</taxon>
    </lineage>
</organism>
<evidence type="ECO:0000256" key="3">
    <source>
        <dbReference type="ARBA" id="ARBA00022723"/>
    </source>
</evidence>
<evidence type="ECO:0000256" key="2">
    <source>
        <dbReference type="ARBA" id="ARBA00006676"/>
    </source>
</evidence>
<dbReference type="PANTHER" id="PTHR43114:SF6">
    <property type="entry name" value="ADENINE DEAMINASE"/>
    <property type="match status" value="1"/>
</dbReference>
<feature type="domain" description="Adenosine deaminase" evidence="6">
    <location>
        <begin position="15"/>
        <end position="326"/>
    </location>
</feature>
<accession>A0A6G4A912</accession>
<sequence length="331" mass="35157">MERKPLAAADFLTLPKAELHLHTEAAIRPDTAREFSERYGLPMPPLGDAYPTWPMFNHAYESCRALVGSLEDLRRVVEEVFDAAPDAGVVWTELHLGPHLYRGRLGPPEALVEAALDGLAAAGGDGGIIVGIGRDRSPVEAAEAAAFAVRHRERGVVAMGLTGDEAGRPADGFAEAFRVAREGGLAVVPHAGESGPASSVRNTVELLSPDRVCHGVRAVEDPGLIRELAERRICLDIAITGNVMLKAVESATAHPLPALVRAGVPVTLNSDAPYLYGVGILDEYATAHTRYGLSATDLARIAADSLRFSAAGPDLAVRMRDRIDAWAAHHG</sequence>
<keyword evidence="4 7" id="KW-0378">Hydrolase</keyword>
<proteinExistence type="inferred from homology"/>
<protein>
    <submittedName>
        <fullName evidence="7">Adenosine deaminase</fullName>
        <ecNumber evidence="7">3.5.4.4</ecNumber>
    </submittedName>
</protein>